<feature type="compositionally biased region" description="Gly residues" evidence="1">
    <location>
        <begin position="162"/>
        <end position="180"/>
    </location>
</feature>
<dbReference type="PANTHER" id="PTHR35483:SF1">
    <property type="entry name" value="GLYCINE-RICH PROTEIN-RELATED"/>
    <property type="match status" value="1"/>
</dbReference>
<evidence type="ECO:0000313" key="3">
    <source>
        <dbReference type="RefSeq" id="XP_071901645.1"/>
    </source>
</evidence>
<organism evidence="2 3">
    <name type="scientific">Coffea arabica</name>
    <name type="common">Arabian coffee</name>
    <dbReference type="NCBI Taxonomy" id="13443"/>
    <lineage>
        <taxon>Eukaryota</taxon>
        <taxon>Viridiplantae</taxon>
        <taxon>Streptophyta</taxon>
        <taxon>Embryophyta</taxon>
        <taxon>Tracheophyta</taxon>
        <taxon>Spermatophyta</taxon>
        <taxon>Magnoliopsida</taxon>
        <taxon>eudicotyledons</taxon>
        <taxon>Gunneridae</taxon>
        <taxon>Pentapetalae</taxon>
        <taxon>asterids</taxon>
        <taxon>lamiids</taxon>
        <taxon>Gentianales</taxon>
        <taxon>Rubiaceae</taxon>
        <taxon>Ixoroideae</taxon>
        <taxon>Gardenieae complex</taxon>
        <taxon>Bertiereae - Coffeeae clade</taxon>
        <taxon>Coffeeae</taxon>
        <taxon>Coffea</taxon>
    </lineage>
</organism>
<reference evidence="3" key="1">
    <citation type="submission" date="2025-08" db="UniProtKB">
        <authorList>
            <consortium name="RefSeq"/>
        </authorList>
    </citation>
    <scope>IDENTIFICATION</scope>
    <source>
        <tissue evidence="3">Leaves</tissue>
    </source>
</reference>
<sequence length="296" mass="33220">MCQASTSLYWIWRISKLFELHAVYNLIHHFVEMMSCLQITVHQHCCNLTSVCHLRSASYVQCATPALQSVEPHKTSTTFDSNSSSYLGARLPKIAKKLSFGASGVQISTPVCLFGGKGKSENADEGSAWKALEKAMRNFGKEQSAEDVLRQQMQKQEYFDDGGSGGSGPGGGSGGSGGNGESEDESLSGILDELLQVILAAIGFVFLYMLIIEGEEITTFAKDIIRFLFTGRKSIRLRRLIDDWVRYFRSLSATKDEDPYWLERAILATPTWYDSPTKYKRMFRRYTSPRSYSRSY</sequence>
<dbReference type="GeneID" id="140005150"/>
<dbReference type="RefSeq" id="XP_071901645.1">
    <property type="nucleotide sequence ID" value="XM_072045544.1"/>
</dbReference>
<name>A0ABM4U2Y4_COFAR</name>
<dbReference type="PANTHER" id="PTHR35483">
    <property type="entry name" value="NUCLEUSENVELOPE PROTEIN"/>
    <property type="match status" value="1"/>
</dbReference>
<keyword evidence="2" id="KW-1185">Reference proteome</keyword>
<accession>A0ABM4U2Y4</accession>
<evidence type="ECO:0000313" key="2">
    <source>
        <dbReference type="Proteomes" id="UP001652660"/>
    </source>
</evidence>
<dbReference type="Proteomes" id="UP001652660">
    <property type="component" value="Chromosome 4c"/>
</dbReference>
<proteinExistence type="predicted"/>
<feature type="region of interest" description="Disordered" evidence="1">
    <location>
        <begin position="158"/>
        <end position="185"/>
    </location>
</feature>
<protein>
    <submittedName>
        <fullName evidence="3">Uncharacterized protein isoform X1</fullName>
    </submittedName>
</protein>
<gene>
    <name evidence="3" type="primary">LOC140005150</name>
</gene>
<evidence type="ECO:0000256" key="1">
    <source>
        <dbReference type="SAM" id="MobiDB-lite"/>
    </source>
</evidence>